<organism evidence="5 6">
    <name type="scientific">Ciona savignyi</name>
    <name type="common">Pacific transparent sea squirt</name>
    <dbReference type="NCBI Taxonomy" id="51511"/>
    <lineage>
        <taxon>Eukaryota</taxon>
        <taxon>Metazoa</taxon>
        <taxon>Chordata</taxon>
        <taxon>Tunicata</taxon>
        <taxon>Ascidiacea</taxon>
        <taxon>Phlebobranchia</taxon>
        <taxon>Cionidae</taxon>
        <taxon>Ciona</taxon>
    </lineage>
</organism>
<accession>H2Y6M5</accession>
<keyword evidence="6" id="KW-1185">Reference proteome</keyword>
<keyword evidence="3" id="KW-0472">Membrane</keyword>
<evidence type="ECO:0000256" key="3">
    <source>
        <dbReference type="SAM" id="Phobius"/>
    </source>
</evidence>
<proteinExistence type="predicted"/>
<keyword evidence="3" id="KW-0812">Transmembrane</keyword>
<dbReference type="Ensembl" id="ENSCSAVT00000000983.1">
    <property type="protein sequence ID" value="ENSCSAVP00000000973.1"/>
    <property type="gene ID" value="ENSCSAVG00000000544.1"/>
</dbReference>
<dbReference type="InParanoid" id="H2Y6M5"/>
<dbReference type="PANTHER" id="PTHR14002">
    <property type="entry name" value="ENDOGLIN/TGF-BETA RECEPTOR TYPE III"/>
    <property type="match status" value="1"/>
</dbReference>
<evidence type="ECO:0000256" key="1">
    <source>
        <dbReference type="ARBA" id="ARBA00022729"/>
    </source>
</evidence>
<dbReference type="InterPro" id="IPR055355">
    <property type="entry name" value="ZP-C"/>
</dbReference>
<reference evidence="5" key="3">
    <citation type="submission" date="2025-09" db="UniProtKB">
        <authorList>
            <consortium name="Ensembl"/>
        </authorList>
    </citation>
    <scope>IDENTIFICATION</scope>
</reference>
<dbReference type="InterPro" id="IPR001507">
    <property type="entry name" value="ZP_dom"/>
</dbReference>
<sequence length="173" mass="19113">MVTNGCPVDPTLSVLPSASSAVRFKYNVFEFVTTRTLANSNKLPVYFHMIFAACTSSDTSAPCTATCTPSGRRRRSLEEPKIPHTSTIGPFRVGSPVERPSNQQPLQVLIRRGKHVNYFSNFNLLLVAIGVVVMIELLLARRSKVATKDTKAVDFQCTEIAQPLEKKVEISDE</sequence>
<keyword evidence="1" id="KW-0732">Signal</keyword>
<feature type="domain" description="ZP" evidence="4">
    <location>
        <begin position="1"/>
        <end position="70"/>
    </location>
</feature>
<dbReference type="Proteomes" id="UP000007875">
    <property type="component" value="Unassembled WGS sequence"/>
</dbReference>
<reference evidence="6" key="1">
    <citation type="submission" date="2003-08" db="EMBL/GenBank/DDBJ databases">
        <authorList>
            <person name="Birren B."/>
            <person name="Nusbaum C."/>
            <person name="Abebe A."/>
            <person name="Abouelleil A."/>
            <person name="Adekoya E."/>
            <person name="Ait-zahra M."/>
            <person name="Allen N."/>
            <person name="Allen T."/>
            <person name="An P."/>
            <person name="Anderson M."/>
            <person name="Anderson S."/>
            <person name="Arachchi H."/>
            <person name="Armbruster J."/>
            <person name="Bachantsang P."/>
            <person name="Baldwin J."/>
            <person name="Barry A."/>
            <person name="Bayul T."/>
            <person name="Blitshsteyn B."/>
            <person name="Bloom T."/>
            <person name="Blye J."/>
            <person name="Boguslavskiy L."/>
            <person name="Borowsky M."/>
            <person name="Boukhgalter B."/>
            <person name="Brunache A."/>
            <person name="Butler J."/>
            <person name="Calixte N."/>
            <person name="Calvo S."/>
            <person name="Camarata J."/>
            <person name="Campo K."/>
            <person name="Chang J."/>
            <person name="Cheshatsang Y."/>
            <person name="Citroen M."/>
            <person name="Collymore A."/>
            <person name="Considine T."/>
            <person name="Cook A."/>
            <person name="Cooke P."/>
            <person name="Corum B."/>
            <person name="Cuomo C."/>
            <person name="David R."/>
            <person name="Dawoe T."/>
            <person name="Degray S."/>
            <person name="Dodge S."/>
            <person name="Dooley K."/>
            <person name="Dorje P."/>
            <person name="Dorjee K."/>
            <person name="Dorris L."/>
            <person name="Duffey N."/>
            <person name="Dupes A."/>
            <person name="Elkins T."/>
            <person name="Engels R."/>
            <person name="Erickson J."/>
            <person name="Farina A."/>
            <person name="Faro S."/>
            <person name="Ferreira P."/>
            <person name="Fischer H."/>
            <person name="Fitzgerald M."/>
            <person name="Foley K."/>
            <person name="Gage D."/>
            <person name="Galagan J."/>
            <person name="Gearin G."/>
            <person name="Gnerre S."/>
            <person name="Gnirke A."/>
            <person name="Goyette A."/>
            <person name="Graham J."/>
            <person name="Grandbois E."/>
            <person name="Gyaltsen K."/>
            <person name="Hafez N."/>
            <person name="Hagopian D."/>
            <person name="Hagos B."/>
            <person name="Hall J."/>
            <person name="Hatcher B."/>
            <person name="Heller A."/>
            <person name="Higgins H."/>
            <person name="Honan T."/>
            <person name="Horn A."/>
            <person name="Houde N."/>
            <person name="Hughes L."/>
            <person name="Hulme W."/>
            <person name="Husby E."/>
            <person name="Iliev I."/>
            <person name="Jaffe D."/>
            <person name="Jones C."/>
            <person name="Kamal M."/>
            <person name="Kamat A."/>
            <person name="Kamvysselis M."/>
            <person name="Karlsson E."/>
            <person name="Kells C."/>
            <person name="Kieu A."/>
            <person name="Kisner P."/>
            <person name="Kodira C."/>
            <person name="Kulbokas E."/>
            <person name="Labutti K."/>
            <person name="Lama D."/>
            <person name="Landers T."/>
            <person name="Leger J."/>
            <person name="Levine S."/>
            <person name="Lewis D."/>
            <person name="Lewis T."/>
            <person name="Lindblad-toh K."/>
            <person name="Liu X."/>
            <person name="Lokyitsang T."/>
            <person name="Lokyitsang Y."/>
            <person name="Lucien O."/>
            <person name="Lui A."/>
            <person name="Ma L.J."/>
            <person name="Mabbitt R."/>
            <person name="Macdonald J."/>
            <person name="Maclean C."/>
            <person name="Major J."/>
            <person name="Manning J."/>
            <person name="Marabella R."/>
            <person name="Maru K."/>
            <person name="Matthews C."/>
            <person name="Mauceli E."/>
            <person name="Mccarthy M."/>
            <person name="Mcdonough S."/>
            <person name="Mcghee T."/>
            <person name="Meldrim J."/>
            <person name="Meneus L."/>
            <person name="Mesirov J."/>
            <person name="Mihalev A."/>
            <person name="Mihova T."/>
            <person name="Mikkelsen T."/>
            <person name="Mlenga V."/>
            <person name="Moru K."/>
            <person name="Mozes J."/>
            <person name="Mulrain L."/>
            <person name="Munson G."/>
            <person name="Naylor J."/>
            <person name="Newes C."/>
            <person name="Nguyen C."/>
            <person name="Nguyen N."/>
            <person name="Nguyen T."/>
            <person name="Nicol R."/>
            <person name="Nielsen C."/>
            <person name="Nizzari M."/>
            <person name="Norbu C."/>
            <person name="Norbu N."/>
            <person name="O'donnell P."/>
            <person name="Okoawo O."/>
            <person name="O'leary S."/>
            <person name="Omotosho B."/>
            <person name="O'neill K."/>
            <person name="Osman S."/>
            <person name="Parker S."/>
            <person name="Perrin D."/>
            <person name="Phunkhang P."/>
            <person name="Piqani B."/>
            <person name="Purcell S."/>
            <person name="Rachupka T."/>
            <person name="Ramasamy U."/>
            <person name="Rameau R."/>
            <person name="Ray V."/>
            <person name="Raymond C."/>
            <person name="Retta R."/>
            <person name="Richardson S."/>
            <person name="Rise C."/>
            <person name="Rodriguez J."/>
            <person name="Rogers J."/>
            <person name="Rogov P."/>
            <person name="Rutman M."/>
            <person name="Schupbach R."/>
            <person name="Seaman C."/>
            <person name="Settipalli S."/>
            <person name="Sharpe T."/>
            <person name="Sheridan J."/>
            <person name="Sherpa N."/>
            <person name="Shi J."/>
            <person name="Smirnov S."/>
            <person name="Smith C."/>
            <person name="Sougnez C."/>
            <person name="Spencer B."/>
            <person name="Stalker J."/>
            <person name="Stange-thomann N."/>
            <person name="Stavropoulos S."/>
            <person name="Stetson K."/>
            <person name="Stone C."/>
            <person name="Stone S."/>
            <person name="Stubbs M."/>
            <person name="Talamas J."/>
            <person name="Tchuinga P."/>
            <person name="Tenzing P."/>
            <person name="Tesfaye S."/>
            <person name="Theodore J."/>
            <person name="Thoulutsang Y."/>
            <person name="Topham K."/>
            <person name="Towey S."/>
            <person name="Tsamla T."/>
            <person name="Tsomo N."/>
            <person name="Vallee D."/>
            <person name="Vassiliev H."/>
            <person name="Venkataraman V."/>
            <person name="Vinson J."/>
            <person name="Vo A."/>
            <person name="Wade C."/>
            <person name="Wang S."/>
            <person name="Wangchuk T."/>
            <person name="Wangdi T."/>
            <person name="Whittaker C."/>
            <person name="Wilkinson J."/>
            <person name="Wu Y."/>
            <person name="Wyman D."/>
            <person name="Yadav S."/>
            <person name="Yang S."/>
            <person name="Yang X."/>
            <person name="Yeager S."/>
            <person name="Yee E."/>
            <person name="Young G."/>
            <person name="Zainoun J."/>
            <person name="Zembeck L."/>
            <person name="Zimmer A."/>
            <person name="Zody M."/>
            <person name="Lander E."/>
        </authorList>
    </citation>
    <scope>NUCLEOTIDE SEQUENCE [LARGE SCALE GENOMIC DNA]</scope>
</reference>
<evidence type="ECO:0000259" key="4">
    <source>
        <dbReference type="PROSITE" id="PS51034"/>
    </source>
</evidence>
<dbReference type="HOGENOM" id="CLU_1547017_0_0_1"/>
<dbReference type="PANTHER" id="PTHR14002:SF54">
    <property type="entry name" value="ZONA PELLUCIDA SPERM-BINDING PROTEIN 2"/>
    <property type="match status" value="1"/>
</dbReference>
<protein>
    <recommendedName>
        <fullName evidence="4">ZP domain-containing protein</fullName>
    </recommendedName>
</protein>
<keyword evidence="2" id="KW-1015">Disulfide bond</keyword>
<reference evidence="5" key="2">
    <citation type="submission" date="2025-08" db="UniProtKB">
        <authorList>
            <consortium name="Ensembl"/>
        </authorList>
    </citation>
    <scope>IDENTIFICATION</scope>
</reference>
<evidence type="ECO:0000256" key="2">
    <source>
        <dbReference type="ARBA" id="ARBA00023157"/>
    </source>
</evidence>
<evidence type="ECO:0000313" key="6">
    <source>
        <dbReference type="Proteomes" id="UP000007875"/>
    </source>
</evidence>
<keyword evidence="3" id="KW-1133">Transmembrane helix</keyword>
<feature type="transmembrane region" description="Helical" evidence="3">
    <location>
        <begin position="118"/>
        <end position="139"/>
    </location>
</feature>
<dbReference type="Pfam" id="PF00100">
    <property type="entry name" value="Zona_pellucida"/>
    <property type="match status" value="1"/>
</dbReference>
<dbReference type="Gene3D" id="2.60.40.4100">
    <property type="entry name" value="Zona pellucida, ZP-C domain"/>
    <property type="match status" value="1"/>
</dbReference>
<evidence type="ECO:0000313" key="5">
    <source>
        <dbReference type="Ensembl" id="ENSCSAVP00000000973.1"/>
    </source>
</evidence>
<dbReference type="PROSITE" id="PS51034">
    <property type="entry name" value="ZP_2"/>
    <property type="match status" value="1"/>
</dbReference>
<dbReference type="AlphaFoldDB" id="H2Y6M5"/>
<dbReference type="InterPro" id="IPR042235">
    <property type="entry name" value="ZP-C_dom"/>
</dbReference>
<name>H2Y6M5_CIOSA</name>